<dbReference type="RefSeq" id="WP_105038647.1">
    <property type="nucleotide sequence ID" value="NZ_PPSL01000002.1"/>
</dbReference>
<dbReference type="EMBL" id="PPSL01000002">
    <property type="protein sequence ID" value="PQJ11767.1"/>
    <property type="molecule type" value="Genomic_DNA"/>
</dbReference>
<evidence type="ECO:0000313" key="2">
    <source>
        <dbReference type="Proteomes" id="UP000239872"/>
    </source>
</evidence>
<comment type="caution">
    <text evidence="1">The sequence shown here is derived from an EMBL/GenBank/DDBJ whole genome shotgun (WGS) entry which is preliminary data.</text>
</comment>
<dbReference type="Proteomes" id="UP000239872">
    <property type="component" value="Unassembled WGS sequence"/>
</dbReference>
<evidence type="ECO:0000313" key="1">
    <source>
        <dbReference type="EMBL" id="PQJ11767.1"/>
    </source>
</evidence>
<sequence>MGRENFDNQGVKWKAEKLAEVMFHMIDGKTQAEAATLAGITAKTVCVWLSKQPELKGRIKAARNKEIANPFKSGESFPAIKAFTRVHMPDKYTTIEEIERKFCSHLKGL</sequence>
<protein>
    <submittedName>
        <fullName evidence="1">Uncharacterized protein</fullName>
    </submittedName>
</protein>
<name>A0A2S7SYT1_9BACT</name>
<proteinExistence type="predicted"/>
<dbReference type="AlphaFoldDB" id="A0A2S7SYT1"/>
<gene>
    <name evidence="1" type="ORF">CJD36_008205</name>
</gene>
<reference evidence="1 2" key="1">
    <citation type="submission" date="2018-01" db="EMBL/GenBank/DDBJ databases">
        <title>A novel member of the phylum Bacteroidetes isolated from glacier ice.</title>
        <authorList>
            <person name="Liu Q."/>
            <person name="Xin Y.-H."/>
        </authorList>
    </citation>
    <scope>NUCLEOTIDE SEQUENCE [LARGE SCALE GENOMIC DNA]</scope>
    <source>
        <strain evidence="1 2">RB1R16</strain>
    </source>
</reference>
<accession>A0A2S7SYT1</accession>
<keyword evidence="2" id="KW-1185">Reference proteome</keyword>
<organism evidence="1 2">
    <name type="scientific">Flavipsychrobacter stenotrophus</name>
    <dbReference type="NCBI Taxonomy" id="2077091"/>
    <lineage>
        <taxon>Bacteria</taxon>
        <taxon>Pseudomonadati</taxon>
        <taxon>Bacteroidota</taxon>
        <taxon>Chitinophagia</taxon>
        <taxon>Chitinophagales</taxon>
        <taxon>Chitinophagaceae</taxon>
        <taxon>Flavipsychrobacter</taxon>
    </lineage>
</organism>